<feature type="region of interest" description="Disordered" evidence="1">
    <location>
        <begin position="1"/>
        <end position="163"/>
    </location>
</feature>
<comment type="caution">
    <text evidence="2">The sequence shown here is derived from an EMBL/GenBank/DDBJ whole genome shotgun (WGS) entry which is preliminary data.</text>
</comment>
<accession>A0A9P3H847</accession>
<name>A0A9P3H847_9FUNG</name>
<feature type="compositionally biased region" description="Basic and acidic residues" evidence="1">
    <location>
        <begin position="136"/>
        <end position="146"/>
    </location>
</feature>
<evidence type="ECO:0000313" key="3">
    <source>
        <dbReference type="Proteomes" id="UP000827284"/>
    </source>
</evidence>
<dbReference type="AlphaFoldDB" id="A0A9P3H847"/>
<sequence length="186" mass="19846">MSSISNSSSNADSLSQNTSRGITPQTSSSIARASPTKAIHYPGESTHTTTDASGYPDKRDGLTASSPPQAMQDPHEHHKYNQVQNDPSVNHGTIVSDPHDRDNYYQVQGSKQDAIVADTAVSSGGGHTAKGAKGSTLHDKDHDHHHSVNSASDPLQDPLHQPLVETMEQLGHSGLRKVTGVPNYIK</sequence>
<reference evidence="2" key="1">
    <citation type="submission" date="2021-11" db="EMBL/GenBank/DDBJ databases">
        <authorList>
            <person name="Herlambang A."/>
            <person name="Guo Y."/>
            <person name="Takashima Y."/>
            <person name="Nishizawa T."/>
        </authorList>
    </citation>
    <scope>NUCLEOTIDE SEQUENCE</scope>
    <source>
        <strain evidence="2">E1425</strain>
    </source>
</reference>
<organism evidence="2 3">
    <name type="scientific">Entomortierella parvispora</name>
    <dbReference type="NCBI Taxonomy" id="205924"/>
    <lineage>
        <taxon>Eukaryota</taxon>
        <taxon>Fungi</taxon>
        <taxon>Fungi incertae sedis</taxon>
        <taxon>Mucoromycota</taxon>
        <taxon>Mortierellomycotina</taxon>
        <taxon>Mortierellomycetes</taxon>
        <taxon>Mortierellales</taxon>
        <taxon>Mortierellaceae</taxon>
        <taxon>Entomortierella</taxon>
    </lineage>
</organism>
<feature type="compositionally biased region" description="Polar residues" evidence="1">
    <location>
        <begin position="20"/>
        <end position="31"/>
    </location>
</feature>
<dbReference type="EMBL" id="BQFW01000006">
    <property type="protein sequence ID" value="GJJ71824.1"/>
    <property type="molecule type" value="Genomic_DNA"/>
</dbReference>
<feature type="compositionally biased region" description="Polar residues" evidence="1">
    <location>
        <begin position="81"/>
        <end position="93"/>
    </location>
</feature>
<dbReference type="Proteomes" id="UP000827284">
    <property type="component" value="Unassembled WGS sequence"/>
</dbReference>
<keyword evidence="3" id="KW-1185">Reference proteome</keyword>
<gene>
    <name evidence="2" type="ORF">EMPS_04181</name>
</gene>
<reference evidence="2" key="2">
    <citation type="journal article" date="2022" name="Microbiol. Resour. Announc.">
        <title>Whole-Genome Sequence of Entomortierella parvispora E1425, a Mucoromycotan Fungus Associated with Burkholderiaceae-Related Endosymbiotic Bacteria.</title>
        <authorList>
            <person name="Herlambang A."/>
            <person name="Guo Y."/>
            <person name="Takashima Y."/>
            <person name="Narisawa K."/>
            <person name="Ohta H."/>
            <person name="Nishizawa T."/>
        </authorList>
    </citation>
    <scope>NUCLEOTIDE SEQUENCE</scope>
    <source>
        <strain evidence="2">E1425</strain>
    </source>
</reference>
<feature type="compositionally biased region" description="Low complexity" evidence="1">
    <location>
        <begin position="1"/>
        <end position="19"/>
    </location>
</feature>
<evidence type="ECO:0000313" key="2">
    <source>
        <dbReference type="EMBL" id="GJJ71824.1"/>
    </source>
</evidence>
<proteinExistence type="predicted"/>
<dbReference type="OrthoDB" id="2435534at2759"/>
<protein>
    <submittedName>
        <fullName evidence="2">Uncharacterized protein</fullName>
    </submittedName>
</protein>
<evidence type="ECO:0000256" key="1">
    <source>
        <dbReference type="SAM" id="MobiDB-lite"/>
    </source>
</evidence>